<gene>
    <name evidence="6" type="ORF">V3H18_00350</name>
</gene>
<keyword evidence="7" id="KW-1185">Reference proteome</keyword>
<dbReference type="InterPro" id="IPR001296">
    <property type="entry name" value="Glyco_trans_1"/>
</dbReference>
<reference evidence="6 7" key="1">
    <citation type="submission" date="2024-02" db="EMBL/GenBank/DDBJ databases">
        <authorList>
            <person name="Grouzdev D."/>
        </authorList>
    </citation>
    <scope>NUCLEOTIDE SEQUENCE [LARGE SCALE GENOMIC DNA]</scope>
    <source>
        <strain evidence="6 7">9N</strain>
    </source>
</reference>
<evidence type="ECO:0000256" key="1">
    <source>
        <dbReference type="ARBA" id="ARBA00009481"/>
    </source>
</evidence>
<dbReference type="Pfam" id="PF00534">
    <property type="entry name" value="Glycos_transf_1"/>
    <property type="match status" value="1"/>
</dbReference>
<comment type="caution">
    <text evidence="6">The sequence shown here is derived from an EMBL/GenBank/DDBJ whole genome shotgun (WGS) entry which is preliminary data.</text>
</comment>
<dbReference type="EC" id="2.4.-.-" evidence="6"/>
<name>A0ABU7XDB0_9HYPH</name>
<evidence type="ECO:0000256" key="3">
    <source>
        <dbReference type="ARBA" id="ARBA00022679"/>
    </source>
</evidence>
<dbReference type="SUPFAM" id="SSF53756">
    <property type="entry name" value="UDP-Glycosyltransferase/glycogen phosphorylase"/>
    <property type="match status" value="1"/>
</dbReference>
<evidence type="ECO:0000313" key="7">
    <source>
        <dbReference type="Proteomes" id="UP001350748"/>
    </source>
</evidence>
<organism evidence="6 7">
    <name type="scientific">Methylocystis borbori</name>
    <dbReference type="NCBI Taxonomy" id="3118750"/>
    <lineage>
        <taxon>Bacteria</taxon>
        <taxon>Pseudomonadati</taxon>
        <taxon>Pseudomonadota</taxon>
        <taxon>Alphaproteobacteria</taxon>
        <taxon>Hyphomicrobiales</taxon>
        <taxon>Methylocystaceae</taxon>
        <taxon>Methylocystis</taxon>
    </lineage>
</organism>
<dbReference type="Gene3D" id="3.40.50.2000">
    <property type="entry name" value="Glycogen Phosphorylase B"/>
    <property type="match status" value="2"/>
</dbReference>
<comment type="similarity">
    <text evidence="1">Belongs to the glycosyltransferase group 1 family. Glycosyltransferase 4 subfamily.</text>
</comment>
<dbReference type="CDD" id="cd03801">
    <property type="entry name" value="GT4_PimA-like"/>
    <property type="match status" value="1"/>
</dbReference>
<dbReference type="RefSeq" id="WP_332079862.1">
    <property type="nucleotide sequence ID" value="NZ_JAZHYN010000001.1"/>
</dbReference>
<dbReference type="InterPro" id="IPR028098">
    <property type="entry name" value="Glyco_trans_4-like_N"/>
</dbReference>
<evidence type="ECO:0000313" key="6">
    <source>
        <dbReference type="EMBL" id="MEF3364977.1"/>
    </source>
</evidence>
<dbReference type="PANTHER" id="PTHR12526:SF640">
    <property type="entry name" value="COLANIC ACID BIOSYNTHESIS GLYCOSYLTRANSFERASE WCAL-RELATED"/>
    <property type="match status" value="1"/>
</dbReference>
<sequence>MHMLALLTDGLGGEGGIGRYNRHLLSALAHSNSIAGITVLPRFAAQADVDGKIDHLAPSSGRLAWCLRALRLALTSRPDIIFCGHIYAAPLAAALAQARSAKLWLQVHGIEAWERPRRPIIDAVERADLVTSVSRYTRRRLLEWSNVDPASVRVLPNTLTGGYAPRPRRPDLVARWGLEGKKTILTVGRLASGERYKGHDRIIAALPAVAARVPSVVYLVVGSGDDMERLRQLSLDVNICDRVIFAGQVPQDELADHFALADVFAMPSAGEGFGIVFLEAAACGLPIIGGDRDGSVDALADGRIGRLVDPLSQEQIVAALIAALNGGQKPFPEAAQRFAFQNFASHVDALLQNFVR</sequence>
<dbReference type="Pfam" id="PF13439">
    <property type="entry name" value="Glyco_transf_4"/>
    <property type="match status" value="1"/>
</dbReference>
<accession>A0ABU7XDB0</accession>
<dbReference type="Proteomes" id="UP001350748">
    <property type="component" value="Unassembled WGS sequence"/>
</dbReference>
<evidence type="ECO:0000256" key="2">
    <source>
        <dbReference type="ARBA" id="ARBA00022676"/>
    </source>
</evidence>
<keyword evidence="2 6" id="KW-0328">Glycosyltransferase</keyword>
<dbReference type="EMBL" id="JAZHYN010000001">
    <property type="protein sequence ID" value="MEF3364977.1"/>
    <property type="molecule type" value="Genomic_DNA"/>
</dbReference>
<keyword evidence="3 6" id="KW-0808">Transferase</keyword>
<evidence type="ECO:0000259" key="4">
    <source>
        <dbReference type="Pfam" id="PF00534"/>
    </source>
</evidence>
<dbReference type="PANTHER" id="PTHR12526">
    <property type="entry name" value="GLYCOSYLTRANSFERASE"/>
    <property type="match status" value="1"/>
</dbReference>
<feature type="domain" description="Glycosyltransferase subfamily 4-like N-terminal" evidence="5">
    <location>
        <begin position="15"/>
        <end position="157"/>
    </location>
</feature>
<dbReference type="GO" id="GO:0016757">
    <property type="term" value="F:glycosyltransferase activity"/>
    <property type="evidence" value="ECO:0007669"/>
    <property type="project" value="UniProtKB-KW"/>
</dbReference>
<evidence type="ECO:0000259" key="5">
    <source>
        <dbReference type="Pfam" id="PF13439"/>
    </source>
</evidence>
<feature type="domain" description="Glycosyl transferase family 1" evidence="4">
    <location>
        <begin position="178"/>
        <end position="328"/>
    </location>
</feature>
<proteinExistence type="inferred from homology"/>
<protein>
    <submittedName>
        <fullName evidence="6">Glycosyltransferase family 4 protein</fullName>
        <ecNumber evidence="6">2.4.-.-</ecNumber>
    </submittedName>
</protein>